<proteinExistence type="predicted"/>
<dbReference type="VEuPathDB" id="FungiDB:BO70DRAFT_360708"/>
<dbReference type="RefSeq" id="XP_025401207.1">
    <property type="nucleotide sequence ID" value="XM_025542853.1"/>
</dbReference>
<accession>A0A317WLS0</accession>
<reference evidence="2 3" key="1">
    <citation type="submission" date="2016-12" db="EMBL/GenBank/DDBJ databases">
        <title>The genomes of Aspergillus section Nigri reveals drivers in fungal speciation.</title>
        <authorList>
            <consortium name="DOE Joint Genome Institute"/>
            <person name="Vesth T.C."/>
            <person name="Nybo J."/>
            <person name="Theobald S."/>
            <person name="Brandl J."/>
            <person name="Frisvad J.C."/>
            <person name="Nielsen K.F."/>
            <person name="Lyhne E.K."/>
            <person name="Kogle M.E."/>
            <person name="Kuo A."/>
            <person name="Riley R."/>
            <person name="Clum A."/>
            <person name="Nolan M."/>
            <person name="Lipzen A."/>
            <person name="Salamov A."/>
            <person name="Henrissat B."/>
            <person name="Wiebenga A."/>
            <person name="De Vries R.P."/>
            <person name="Grigoriev I.V."/>
            <person name="Mortensen U.H."/>
            <person name="Andersen M.R."/>
            <person name="Baker S.E."/>
        </authorList>
    </citation>
    <scope>NUCLEOTIDE SEQUENCE [LARGE SCALE GENOMIC DNA]</scope>
    <source>
        <strain evidence="2 3">CBS 117.55</strain>
    </source>
</reference>
<organism evidence="2 3">
    <name type="scientific">Aspergillus heteromorphus CBS 117.55</name>
    <dbReference type="NCBI Taxonomy" id="1448321"/>
    <lineage>
        <taxon>Eukaryota</taxon>
        <taxon>Fungi</taxon>
        <taxon>Dikarya</taxon>
        <taxon>Ascomycota</taxon>
        <taxon>Pezizomycotina</taxon>
        <taxon>Eurotiomycetes</taxon>
        <taxon>Eurotiomycetidae</taxon>
        <taxon>Eurotiales</taxon>
        <taxon>Aspergillaceae</taxon>
        <taxon>Aspergillus</taxon>
        <taxon>Aspergillus subgen. Circumdati</taxon>
    </lineage>
</organism>
<evidence type="ECO:0000256" key="1">
    <source>
        <dbReference type="SAM" id="MobiDB-lite"/>
    </source>
</evidence>
<evidence type="ECO:0000313" key="2">
    <source>
        <dbReference type="EMBL" id="PWY86975.1"/>
    </source>
</evidence>
<sequence length="59" mass="7124">MKRMTEPSVKKKKKRGKKKRKQRTEKEKKKTKALTTSGITEKKWEVAECERKSRKMWEG</sequence>
<protein>
    <submittedName>
        <fullName evidence="2">Uncharacterized protein</fullName>
    </submittedName>
</protein>
<gene>
    <name evidence="2" type="ORF">BO70DRAFT_360708</name>
</gene>
<dbReference type="GeneID" id="37065090"/>
<comment type="caution">
    <text evidence="2">The sequence shown here is derived from an EMBL/GenBank/DDBJ whole genome shotgun (WGS) entry which is preliminary data.</text>
</comment>
<dbReference type="AlphaFoldDB" id="A0A317WLS0"/>
<name>A0A317WLS0_9EURO</name>
<dbReference type="Proteomes" id="UP000247233">
    <property type="component" value="Unassembled WGS sequence"/>
</dbReference>
<dbReference type="EMBL" id="MSFL01000007">
    <property type="protein sequence ID" value="PWY86975.1"/>
    <property type="molecule type" value="Genomic_DNA"/>
</dbReference>
<keyword evidence="3" id="KW-1185">Reference proteome</keyword>
<evidence type="ECO:0000313" key="3">
    <source>
        <dbReference type="Proteomes" id="UP000247233"/>
    </source>
</evidence>
<feature type="region of interest" description="Disordered" evidence="1">
    <location>
        <begin position="1"/>
        <end position="38"/>
    </location>
</feature>
<feature type="compositionally biased region" description="Basic residues" evidence="1">
    <location>
        <begin position="10"/>
        <end position="23"/>
    </location>
</feature>